<dbReference type="Proteomes" id="UP000464671">
    <property type="component" value="Segment"/>
</dbReference>
<gene>
    <name evidence="2" type="ORF">tant81_gp051</name>
</gene>
<organism evidence="2 3">
    <name type="scientific">Flavobacterium phage vB_FspS_tant8-1</name>
    <dbReference type="NCBI Taxonomy" id="2686278"/>
    <lineage>
        <taxon>Viruses</taxon>
        <taxon>Duplodnaviria</taxon>
        <taxon>Heunggongvirae</taxon>
        <taxon>Uroviricota</taxon>
        <taxon>Caudoviricetes</taxon>
        <taxon>Tantvirus</taxon>
        <taxon>Tantvirus tant</taxon>
    </lineage>
</organism>
<feature type="transmembrane region" description="Helical" evidence="1">
    <location>
        <begin position="145"/>
        <end position="166"/>
    </location>
</feature>
<proteinExistence type="predicted"/>
<evidence type="ECO:0000313" key="3">
    <source>
        <dbReference type="Proteomes" id="UP000464671"/>
    </source>
</evidence>
<evidence type="ECO:0000313" key="2">
    <source>
        <dbReference type="EMBL" id="QHB40982.1"/>
    </source>
</evidence>
<accession>A0A6B9LG80</accession>
<reference evidence="2 3" key="1">
    <citation type="journal article" date="2020" name="Viruses">
        <title>Diversity and Host Interactions Among Virulent and Temperate Baltic Sea Flavobacterium Phages.</title>
        <authorList>
            <person name="Nilsson E."/>
            <person name="Bayfield O.W."/>
            <person name="Lundin D."/>
            <person name="Antson A.A."/>
            <person name="Holmfeldt K."/>
        </authorList>
    </citation>
    <scope>NUCLEOTIDE SEQUENCE [LARGE SCALE GENOMIC DNA]</scope>
</reference>
<name>A0A6B9LG80_9CAUD</name>
<keyword evidence="1" id="KW-0812">Transmembrane</keyword>
<feature type="transmembrane region" description="Helical" evidence="1">
    <location>
        <begin position="218"/>
        <end position="240"/>
    </location>
</feature>
<keyword evidence="1" id="KW-0472">Membrane</keyword>
<keyword evidence="3" id="KW-1185">Reference proteome</keyword>
<sequence length="584" mass="66217">MAEIRHFINGNDFGEPRNWQDLEITIDWLNKKDSGAINVSELAFVDEANEYLQQRVLDGLNGGVGVFEGDEYKITLGDQTNPTFQFLGYLDFTDGMTTIGGEEIICSLKKKMGEDWLNDVADGFSFAYLHKKGVITNSDFVRVPYVINFIPDGMQLIVLSMSIYMMTKEIIENIEKLTETIADITNAVTPVIGVSVGLGAGVVTAWDLGDFIMVALKALARLAYIIAMTIAIINLINQLFAQILPTKRNHLGMTFRKMMERGCQHLGLTFYSDIDELNWVHIPRKSKKGGSSGETGFPTNSEPIYLFGDLIRTLKEMFNADFRIKDGVFYLQRRDNFQFPSSYELPSYFNDQERLLQKYKLNTNEIVSNYNIYWALDVQDQNTLENSNGRVFQAITSPVSVNNQDYVTIKNLTEISLPFSMGLEKKSLNDVEKLARVLGGIVDGLTGIFGSGTNFKSKIEQRVGSLLLSSHFLTAGKVVKMTGSKLANDQRSVLDAKKLWDKFHFINSFAEYQGEHNQFFRYEEQRVPMTIQEFSILLENNIATDVEGNEIKIEKVIYSPYKSTAVIDYRIKKKYTNNLKIELL</sequence>
<keyword evidence="1" id="KW-1133">Transmembrane helix</keyword>
<feature type="transmembrane region" description="Helical" evidence="1">
    <location>
        <begin position="187"/>
        <end position="206"/>
    </location>
</feature>
<dbReference type="EMBL" id="MN812239">
    <property type="protein sequence ID" value="QHB40982.1"/>
    <property type="molecule type" value="Genomic_DNA"/>
</dbReference>
<evidence type="ECO:0000256" key="1">
    <source>
        <dbReference type="SAM" id="Phobius"/>
    </source>
</evidence>
<protein>
    <submittedName>
        <fullName evidence="2">Uncharacterized protein</fullName>
    </submittedName>
</protein>